<evidence type="ECO:0000313" key="14">
    <source>
        <dbReference type="Proteomes" id="UP000317010"/>
    </source>
</evidence>
<evidence type="ECO:0000256" key="8">
    <source>
        <dbReference type="ARBA" id="ARBA00066317"/>
    </source>
</evidence>
<evidence type="ECO:0000256" key="2">
    <source>
        <dbReference type="ARBA" id="ARBA00005125"/>
    </source>
</evidence>
<keyword evidence="3" id="KW-0032">Aminotransferase</keyword>
<keyword evidence="5 11" id="KW-0663">Pyridoxal phosphate</keyword>
<protein>
    <recommendedName>
        <fullName evidence="9">GDP-perosamine synthase</fullName>
        <ecNumber evidence="8">2.6.1.102</ecNumber>
    </recommendedName>
</protein>
<dbReference type="InterPro" id="IPR015421">
    <property type="entry name" value="PyrdxlP-dep_Trfase_major"/>
</dbReference>
<dbReference type="Proteomes" id="UP000317010">
    <property type="component" value="Unassembled WGS sequence"/>
</dbReference>
<reference evidence="13 14" key="1">
    <citation type="submission" date="2019-07" db="EMBL/GenBank/DDBJ databases">
        <title>Genomic Encyclopedia of Archaeal and Bacterial Type Strains, Phase II (KMG-II): from individual species to whole genera.</title>
        <authorList>
            <person name="Goeker M."/>
        </authorList>
    </citation>
    <scope>NUCLEOTIDE SEQUENCE [LARGE SCALE GENOMIC DNA]</scope>
    <source>
        <strain evidence="13 14">ATCC BAA-1854</strain>
    </source>
</reference>
<comment type="catalytic activity">
    <reaction evidence="7">
        <text>GDP-alpha-D-perosamine + 2-oxoglutarate = GDP-4-dehydro-alpha-D-rhamnose + L-glutamate</text>
        <dbReference type="Rhea" id="RHEA:36779"/>
        <dbReference type="ChEBI" id="CHEBI:16810"/>
        <dbReference type="ChEBI" id="CHEBI:29985"/>
        <dbReference type="ChEBI" id="CHEBI:57964"/>
        <dbReference type="ChEBI" id="CHEBI:73996"/>
        <dbReference type="EC" id="2.6.1.102"/>
    </reaction>
</comment>
<feature type="active site" description="Proton acceptor" evidence="10">
    <location>
        <position position="184"/>
    </location>
</feature>
<sequence length="365" mass="40841">MEIRIPVYRPSLNGNEKKYVNQCLDSTWISSKGEFIGLFERGFANFLNVKYAASVSNGTVALHLALVVLGIGPGDEVIVPTLTYIASVNAITYTGATPVFVDSVEDTWQMDPADVEKKITPNTKAIMVVHLYGYPCDMDALKAIAVKHSLFLVEDCAEAIGTEYKGKPVGTFGDIAAFSFFGNKMITTGEGGMVVTNDQTIHDRSTHYKGQGLSKHRFYWHDVVGYNYRMTNICAALGLAQLEQIDLFINRKQEIAELYIQNLKNLPLKFHSGTAEVKHSYWMCSILLDDADKRDLLMDYLSAQGIETRPLFYPVHTMPMYAQNFQKHPIAESLGWRGINLPSFPALTDNNVIEICSHIKQFFIS</sequence>
<keyword evidence="4" id="KW-0808">Transferase</keyword>
<dbReference type="Gene3D" id="3.90.1150.10">
    <property type="entry name" value="Aspartate Aminotransferase, domain 1"/>
    <property type="match status" value="1"/>
</dbReference>
<evidence type="ECO:0000256" key="11">
    <source>
        <dbReference type="PIRSR" id="PIRSR000390-2"/>
    </source>
</evidence>
<dbReference type="InterPro" id="IPR000653">
    <property type="entry name" value="DegT/StrS_aminotransferase"/>
</dbReference>
<evidence type="ECO:0000256" key="12">
    <source>
        <dbReference type="RuleBase" id="RU004508"/>
    </source>
</evidence>
<evidence type="ECO:0000256" key="3">
    <source>
        <dbReference type="ARBA" id="ARBA00022576"/>
    </source>
</evidence>
<dbReference type="FunFam" id="3.40.640.10:FF:000090">
    <property type="entry name" value="Pyridoxal phosphate-dependent aminotransferase"/>
    <property type="match status" value="1"/>
</dbReference>
<evidence type="ECO:0000256" key="10">
    <source>
        <dbReference type="PIRSR" id="PIRSR000390-1"/>
    </source>
</evidence>
<dbReference type="Pfam" id="PF01041">
    <property type="entry name" value="DegT_DnrJ_EryC1"/>
    <property type="match status" value="1"/>
</dbReference>
<dbReference type="InterPro" id="IPR015424">
    <property type="entry name" value="PyrdxlP-dep_Trfase"/>
</dbReference>
<evidence type="ECO:0000256" key="6">
    <source>
        <dbReference type="ARBA" id="ARBA00037999"/>
    </source>
</evidence>
<dbReference type="EC" id="2.6.1.102" evidence="8"/>
<evidence type="ECO:0000313" key="13">
    <source>
        <dbReference type="EMBL" id="TWI99264.1"/>
    </source>
</evidence>
<dbReference type="PANTHER" id="PTHR30244:SF34">
    <property type="entry name" value="DTDP-4-AMINO-4,6-DIDEOXYGALACTOSE TRANSAMINASE"/>
    <property type="match status" value="1"/>
</dbReference>
<dbReference type="RefSeq" id="WP_144913070.1">
    <property type="nucleotide sequence ID" value="NZ_VLLI01000007.1"/>
</dbReference>
<dbReference type="EMBL" id="VLLI01000007">
    <property type="protein sequence ID" value="TWI99264.1"/>
    <property type="molecule type" value="Genomic_DNA"/>
</dbReference>
<dbReference type="Gene3D" id="3.40.640.10">
    <property type="entry name" value="Type I PLP-dependent aspartate aminotransferase-like (Major domain)"/>
    <property type="match status" value="1"/>
</dbReference>
<evidence type="ECO:0000256" key="9">
    <source>
        <dbReference type="ARBA" id="ARBA00074221"/>
    </source>
</evidence>
<feature type="modified residue" description="N6-(pyridoxal phosphate)lysine" evidence="11">
    <location>
        <position position="184"/>
    </location>
</feature>
<organism evidence="13 14">
    <name type="scientific">Mucilaginibacter frigoritolerans</name>
    <dbReference type="NCBI Taxonomy" id="652788"/>
    <lineage>
        <taxon>Bacteria</taxon>
        <taxon>Pseudomonadati</taxon>
        <taxon>Bacteroidota</taxon>
        <taxon>Sphingobacteriia</taxon>
        <taxon>Sphingobacteriales</taxon>
        <taxon>Sphingobacteriaceae</taxon>
        <taxon>Mucilaginibacter</taxon>
    </lineage>
</organism>
<dbReference type="OrthoDB" id="9810913at2"/>
<dbReference type="GO" id="GO:0102933">
    <property type="term" value="F:GDP-4-dehydro-6-deoxy-D-mannose-4-aminotransferase activity"/>
    <property type="evidence" value="ECO:0007669"/>
    <property type="project" value="UniProtKB-EC"/>
</dbReference>
<accession>A0A562U1R3</accession>
<comment type="pathway">
    <text evidence="2">Bacterial outer membrane biogenesis; LPS O-antigen biosynthesis.</text>
</comment>
<comment type="caution">
    <text evidence="13">The sequence shown here is derived from an EMBL/GenBank/DDBJ whole genome shotgun (WGS) entry which is preliminary data.</text>
</comment>
<dbReference type="GO" id="GO:0000271">
    <property type="term" value="P:polysaccharide biosynthetic process"/>
    <property type="evidence" value="ECO:0007669"/>
    <property type="project" value="TreeGrafter"/>
</dbReference>
<comment type="similarity">
    <text evidence="6 12">Belongs to the DegT/DnrJ/EryC1 family.</text>
</comment>
<keyword evidence="14" id="KW-1185">Reference proteome</keyword>
<dbReference type="GO" id="GO:0030170">
    <property type="term" value="F:pyridoxal phosphate binding"/>
    <property type="evidence" value="ECO:0007669"/>
    <property type="project" value="TreeGrafter"/>
</dbReference>
<dbReference type="PIRSF" id="PIRSF000390">
    <property type="entry name" value="PLP_StrS"/>
    <property type="match status" value="1"/>
</dbReference>
<comment type="cofactor">
    <cofactor evidence="1">
        <name>pyridoxal 5'-phosphate</name>
        <dbReference type="ChEBI" id="CHEBI:597326"/>
    </cofactor>
</comment>
<evidence type="ECO:0000256" key="1">
    <source>
        <dbReference type="ARBA" id="ARBA00001933"/>
    </source>
</evidence>
<dbReference type="PANTHER" id="PTHR30244">
    <property type="entry name" value="TRANSAMINASE"/>
    <property type="match status" value="1"/>
</dbReference>
<proteinExistence type="inferred from homology"/>
<dbReference type="CDD" id="cd00616">
    <property type="entry name" value="AHBA_syn"/>
    <property type="match status" value="1"/>
</dbReference>
<evidence type="ECO:0000256" key="4">
    <source>
        <dbReference type="ARBA" id="ARBA00022679"/>
    </source>
</evidence>
<dbReference type="InterPro" id="IPR015422">
    <property type="entry name" value="PyrdxlP-dep_Trfase_small"/>
</dbReference>
<name>A0A562U1R3_9SPHI</name>
<evidence type="ECO:0000256" key="5">
    <source>
        <dbReference type="ARBA" id="ARBA00022898"/>
    </source>
</evidence>
<gene>
    <name evidence="13" type="ORF">JN11_02581</name>
</gene>
<dbReference type="SUPFAM" id="SSF53383">
    <property type="entry name" value="PLP-dependent transferases"/>
    <property type="match status" value="1"/>
</dbReference>
<dbReference type="AlphaFoldDB" id="A0A562U1R3"/>
<evidence type="ECO:0000256" key="7">
    <source>
        <dbReference type="ARBA" id="ARBA00051587"/>
    </source>
</evidence>